<gene>
    <name evidence="1" type="ORF">D9V29_07245</name>
</gene>
<evidence type="ECO:0000313" key="2">
    <source>
        <dbReference type="Proteomes" id="UP000270299"/>
    </source>
</evidence>
<comment type="caution">
    <text evidence="1">The sequence shown here is derived from an EMBL/GenBank/DDBJ whole genome shotgun (WGS) entry which is preliminary data.</text>
</comment>
<dbReference type="EMBL" id="RCUV01000007">
    <property type="protein sequence ID" value="RLP71643.1"/>
    <property type="molecule type" value="Genomic_DNA"/>
</dbReference>
<protein>
    <submittedName>
        <fullName evidence="1">Uncharacterized protein</fullName>
    </submittedName>
</protein>
<proteinExistence type="predicted"/>
<organism evidence="1 2">
    <name type="scientific">Mycetocola manganoxydans</name>
    <dbReference type="NCBI Taxonomy" id="699879"/>
    <lineage>
        <taxon>Bacteria</taxon>
        <taxon>Bacillati</taxon>
        <taxon>Actinomycetota</taxon>
        <taxon>Actinomycetes</taxon>
        <taxon>Micrococcales</taxon>
        <taxon>Microbacteriaceae</taxon>
        <taxon>Mycetocola</taxon>
    </lineage>
</organism>
<dbReference type="Proteomes" id="UP000270299">
    <property type="component" value="Unassembled WGS sequence"/>
</dbReference>
<dbReference type="AlphaFoldDB" id="A0A3L6ZUI4"/>
<accession>A0A3L6ZUI4</accession>
<sequence length="165" mass="18506">MFLMLLIAGSHRHDEGERHPMTLRGELTTFTDALGSSMTDGRSIAAFVAVDLPTARSDYDLGDSHRTYLKSTDKGVEFVYEDGRLRSVFISTIDNPIRRAYPRPDALIEGLSGTATRGQVLKRFGEPEWTSEEADRFKLAAACYVRFAYENGRVVLISVMREVPQ</sequence>
<name>A0A3L6ZUI4_9MICO</name>
<reference evidence="1 2" key="1">
    <citation type="submission" date="2018-10" db="EMBL/GenBank/DDBJ databases">
        <authorList>
            <person name="Li J."/>
        </authorList>
    </citation>
    <scope>NUCLEOTIDE SEQUENCE [LARGE SCALE GENOMIC DNA]</scope>
    <source>
        <strain evidence="1 2">CCTCC AB209002</strain>
    </source>
</reference>
<keyword evidence="2" id="KW-1185">Reference proteome</keyword>
<evidence type="ECO:0000313" key="1">
    <source>
        <dbReference type="EMBL" id="RLP71643.1"/>
    </source>
</evidence>